<organism evidence="2">
    <name type="scientific">Sedimenticola thiotaurini</name>
    <dbReference type="NCBI Taxonomy" id="1543721"/>
    <lineage>
        <taxon>Bacteria</taxon>
        <taxon>Pseudomonadati</taxon>
        <taxon>Pseudomonadota</taxon>
        <taxon>Gammaproteobacteria</taxon>
        <taxon>Chromatiales</taxon>
        <taxon>Sedimenticolaceae</taxon>
        <taxon>Sedimenticola</taxon>
    </lineage>
</organism>
<proteinExistence type="predicted"/>
<feature type="domain" description="YchJ-like middle NTF2-like" evidence="1">
    <location>
        <begin position="28"/>
        <end position="128"/>
    </location>
</feature>
<dbReference type="Proteomes" id="UP000886251">
    <property type="component" value="Unassembled WGS sequence"/>
</dbReference>
<dbReference type="SUPFAM" id="SSF103642">
    <property type="entry name" value="Sec-C motif"/>
    <property type="match status" value="1"/>
</dbReference>
<dbReference type="Gene3D" id="3.10.450.50">
    <property type="match status" value="1"/>
</dbReference>
<protein>
    <recommendedName>
        <fullName evidence="1">YchJ-like middle NTF2-like domain-containing protein</fullName>
    </recommendedName>
</protein>
<evidence type="ECO:0000313" key="2">
    <source>
        <dbReference type="EMBL" id="HEB94982.1"/>
    </source>
</evidence>
<dbReference type="AlphaFoldDB" id="A0A831RJE5"/>
<dbReference type="SUPFAM" id="SSF54427">
    <property type="entry name" value="NTF2-like"/>
    <property type="match status" value="1"/>
</dbReference>
<gene>
    <name evidence="2" type="ORF">ENI96_00960</name>
</gene>
<dbReference type="Pfam" id="PF02810">
    <property type="entry name" value="SEC-C"/>
    <property type="match status" value="2"/>
</dbReference>
<dbReference type="PANTHER" id="PTHR33747">
    <property type="entry name" value="UPF0225 PROTEIN SCO1677"/>
    <property type="match status" value="1"/>
</dbReference>
<sequence>MSPCPCGSGLEFDACCGPVLAGERPAATAEALMRARYTAFTRVDMDFLGDSLHPAHRHDHDEAATRRWAEESDWMGLEVVATKDGGEGDQQGEVEFIASYRDRGGMVRRHHERSRFQREGGRWYFVDGRLVPPKTAVHSGPRVGRNDPCPCGSGRKYKKCCGR</sequence>
<dbReference type="InterPro" id="IPR004027">
    <property type="entry name" value="SEC_C_motif"/>
</dbReference>
<dbReference type="InterPro" id="IPR032710">
    <property type="entry name" value="NTF2-like_dom_sf"/>
</dbReference>
<name>A0A831RJE5_9GAMM</name>
<reference evidence="2" key="1">
    <citation type="journal article" date="2020" name="mSystems">
        <title>Genome- and Community-Level Interaction Insights into Carbon Utilization and Element Cycling Functions of Hydrothermarchaeota in Hydrothermal Sediment.</title>
        <authorList>
            <person name="Zhou Z."/>
            <person name="Liu Y."/>
            <person name="Xu W."/>
            <person name="Pan J."/>
            <person name="Luo Z.H."/>
            <person name="Li M."/>
        </authorList>
    </citation>
    <scope>NUCLEOTIDE SEQUENCE [LARGE SCALE GENOMIC DNA]</scope>
    <source>
        <strain evidence="2">HyVt-443</strain>
    </source>
</reference>
<dbReference type="NCBIfam" id="NF002449">
    <property type="entry name" value="PRK01617.1"/>
    <property type="match status" value="1"/>
</dbReference>
<accession>A0A831RJE5</accession>
<comment type="caution">
    <text evidence="2">The sequence shown here is derived from an EMBL/GenBank/DDBJ whole genome shotgun (WGS) entry which is preliminary data.</text>
</comment>
<dbReference type="EMBL" id="DRKP01000010">
    <property type="protein sequence ID" value="HEB94982.1"/>
    <property type="molecule type" value="Genomic_DNA"/>
</dbReference>
<evidence type="ECO:0000259" key="1">
    <source>
        <dbReference type="Pfam" id="PF17775"/>
    </source>
</evidence>
<dbReference type="InterPro" id="IPR048469">
    <property type="entry name" value="YchJ-like_M"/>
</dbReference>
<dbReference type="PANTHER" id="PTHR33747:SF1">
    <property type="entry name" value="ADENYLATE CYCLASE-ASSOCIATED CAP C-TERMINAL DOMAIN-CONTAINING PROTEIN"/>
    <property type="match status" value="1"/>
</dbReference>
<dbReference type="Pfam" id="PF17775">
    <property type="entry name" value="YchJ_M-like"/>
    <property type="match status" value="1"/>
</dbReference>